<dbReference type="InterPro" id="IPR006976">
    <property type="entry name" value="VanZ-like"/>
</dbReference>
<dbReference type="InterPro" id="IPR053150">
    <property type="entry name" value="Teicoplanin_resist-assoc"/>
</dbReference>
<keyword evidence="3 5" id="KW-1133">Transmembrane helix</keyword>
<reference evidence="8 9" key="1">
    <citation type="submission" date="2013-03" db="EMBL/GenBank/DDBJ databases">
        <title>The Genome Sequence of Enterococcus sulfureus ATCC_49903 (PacBio/Illumina hybrid assembly).</title>
        <authorList>
            <consortium name="The Broad Institute Genomics Platform"/>
            <consortium name="The Broad Institute Genome Sequencing Center for Infectious Disease"/>
            <person name="Earl A."/>
            <person name="Russ C."/>
            <person name="Gilmore M."/>
            <person name="Surin D."/>
            <person name="Walker B."/>
            <person name="Young S."/>
            <person name="Zeng Q."/>
            <person name="Gargeya S."/>
            <person name="Fitzgerald M."/>
            <person name="Haas B."/>
            <person name="Abouelleil A."/>
            <person name="Allen A.W."/>
            <person name="Alvarado L."/>
            <person name="Arachchi H.M."/>
            <person name="Berlin A.M."/>
            <person name="Chapman S.B."/>
            <person name="Gainer-Dewar J."/>
            <person name="Goldberg J."/>
            <person name="Griggs A."/>
            <person name="Gujja S."/>
            <person name="Hansen M."/>
            <person name="Howarth C."/>
            <person name="Imamovic A."/>
            <person name="Ireland A."/>
            <person name="Larimer J."/>
            <person name="McCowan C."/>
            <person name="Murphy C."/>
            <person name="Pearson M."/>
            <person name="Poon T.W."/>
            <person name="Priest M."/>
            <person name="Roberts A."/>
            <person name="Saif S."/>
            <person name="Shea T."/>
            <person name="Sisk P."/>
            <person name="Sykes S."/>
            <person name="Wortman J."/>
            <person name="Nusbaum C."/>
            <person name="Birren B."/>
        </authorList>
    </citation>
    <scope>NUCLEOTIDE SEQUENCE [LARGE SCALE GENOMIC DNA]</scope>
    <source>
        <strain evidence="8 9">ATCC 49903</strain>
    </source>
</reference>
<evidence type="ECO:0000256" key="5">
    <source>
        <dbReference type="SAM" id="Phobius"/>
    </source>
</evidence>
<dbReference type="Pfam" id="PF06271">
    <property type="entry name" value="RDD"/>
    <property type="match status" value="1"/>
</dbReference>
<dbReference type="PANTHER" id="PTHR36834">
    <property type="entry name" value="MEMBRANE PROTEIN-RELATED"/>
    <property type="match status" value="1"/>
</dbReference>
<feature type="domain" description="RDD" evidence="7">
    <location>
        <begin position="217"/>
        <end position="365"/>
    </location>
</feature>
<feature type="domain" description="VanZ-like" evidence="6">
    <location>
        <begin position="49"/>
        <end position="191"/>
    </location>
</feature>
<dbReference type="eggNOG" id="COG1714">
    <property type="taxonomic scope" value="Bacteria"/>
</dbReference>
<dbReference type="eggNOG" id="COG4767">
    <property type="taxonomic scope" value="Bacteria"/>
</dbReference>
<evidence type="ECO:0000259" key="6">
    <source>
        <dbReference type="Pfam" id="PF04892"/>
    </source>
</evidence>
<organism evidence="8 9">
    <name type="scientific">Enterococcus sulfureus ATCC 49903</name>
    <dbReference type="NCBI Taxonomy" id="1140003"/>
    <lineage>
        <taxon>Bacteria</taxon>
        <taxon>Bacillati</taxon>
        <taxon>Bacillota</taxon>
        <taxon>Bacilli</taxon>
        <taxon>Lactobacillales</taxon>
        <taxon>Enterococcaceae</taxon>
        <taxon>Enterococcus</taxon>
    </lineage>
</organism>
<evidence type="ECO:0000313" key="9">
    <source>
        <dbReference type="Proteomes" id="UP000015961"/>
    </source>
</evidence>
<feature type="transmembrane region" description="Helical" evidence="5">
    <location>
        <begin position="331"/>
        <end position="359"/>
    </location>
</feature>
<dbReference type="EMBL" id="ASWO01000005">
    <property type="protein sequence ID" value="EOT83983.1"/>
    <property type="molecule type" value="Genomic_DNA"/>
</dbReference>
<evidence type="ECO:0000256" key="3">
    <source>
        <dbReference type="ARBA" id="ARBA00022989"/>
    </source>
</evidence>
<accession>S0P583</accession>
<keyword evidence="4 5" id="KW-0472">Membrane</keyword>
<evidence type="ECO:0000313" key="8">
    <source>
        <dbReference type="EMBL" id="EOT83983.1"/>
    </source>
</evidence>
<dbReference type="STRING" id="1140003.OMY_00970"/>
<feature type="transmembrane region" description="Helical" evidence="5">
    <location>
        <begin position="219"/>
        <end position="243"/>
    </location>
</feature>
<keyword evidence="2 5" id="KW-0812">Transmembrane</keyword>
<feature type="transmembrane region" description="Helical" evidence="5">
    <location>
        <begin position="175"/>
        <end position="198"/>
    </location>
</feature>
<dbReference type="Proteomes" id="UP000015961">
    <property type="component" value="Unassembled WGS sequence"/>
</dbReference>
<evidence type="ECO:0000256" key="1">
    <source>
        <dbReference type="ARBA" id="ARBA00004141"/>
    </source>
</evidence>
<evidence type="ECO:0000256" key="2">
    <source>
        <dbReference type="ARBA" id="ARBA00022692"/>
    </source>
</evidence>
<feature type="transmembrane region" description="Helical" evidence="5">
    <location>
        <begin position="44"/>
        <end position="64"/>
    </location>
</feature>
<dbReference type="Pfam" id="PF04892">
    <property type="entry name" value="VanZ"/>
    <property type="match status" value="1"/>
</dbReference>
<feature type="transmembrane region" description="Helical" evidence="5">
    <location>
        <begin position="140"/>
        <end position="163"/>
    </location>
</feature>
<dbReference type="InterPro" id="IPR010432">
    <property type="entry name" value="RDD"/>
</dbReference>
<dbReference type="InterPro" id="IPR021192">
    <property type="entry name" value="UCP031578_Vanz/RDD"/>
</dbReference>
<keyword evidence="9" id="KW-1185">Reference proteome</keyword>
<dbReference type="OrthoDB" id="4822551at2"/>
<feature type="transmembrane region" description="Helical" evidence="5">
    <location>
        <begin position="306"/>
        <end position="325"/>
    </location>
</feature>
<feature type="transmembrane region" description="Helical" evidence="5">
    <location>
        <begin position="255"/>
        <end position="273"/>
    </location>
</feature>
<comment type="subcellular location">
    <subcellularLocation>
        <location evidence="1">Membrane</location>
        <topology evidence="1">Multi-pass membrane protein</topology>
    </subcellularLocation>
</comment>
<evidence type="ECO:0000259" key="7">
    <source>
        <dbReference type="Pfam" id="PF06271"/>
    </source>
</evidence>
<dbReference type="PIRSF" id="PIRSF031578">
    <property type="entry name" value="Uncharacterised_Vanz_RDD-cont"/>
    <property type="match status" value="1"/>
</dbReference>
<dbReference type="PANTHER" id="PTHR36834:SF1">
    <property type="entry name" value="INTEGRAL MEMBRANE PROTEIN"/>
    <property type="match status" value="1"/>
</dbReference>
<proteinExistence type="predicted"/>
<evidence type="ECO:0000256" key="4">
    <source>
        <dbReference type="ARBA" id="ARBA00023136"/>
    </source>
</evidence>
<evidence type="ECO:0008006" key="10">
    <source>
        <dbReference type="Google" id="ProtNLM"/>
    </source>
</evidence>
<dbReference type="GO" id="GO:0016020">
    <property type="term" value="C:membrane"/>
    <property type="evidence" value="ECO:0007669"/>
    <property type="project" value="UniProtKB-SubCell"/>
</dbReference>
<dbReference type="PATRIC" id="fig|1140003.3.peg.926"/>
<name>S0P583_9ENTE</name>
<gene>
    <name evidence="8" type="ORF">I573_01708</name>
</gene>
<feature type="transmembrane region" description="Helical" evidence="5">
    <location>
        <begin position="116"/>
        <end position="133"/>
    </location>
</feature>
<feature type="transmembrane region" description="Helical" evidence="5">
    <location>
        <begin position="12"/>
        <end position="32"/>
    </location>
</feature>
<protein>
    <recommendedName>
        <fullName evidence="10">VanZ/RDD domain-containing protein</fullName>
    </recommendedName>
</protein>
<dbReference type="AlphaFoldDB" id="S0P583"/>
<dbReference type="RefSeq" id="WP_016185422.1">
    <property type="nucleotide sequence ID" value="NZ_ASWO01000005.1"/>
</dbReference>
<comment type="caution">
    <text evidence="8">The sequence shown here is derived from an EMBL/GenBank/DDBJ whole genome shotgun (WGS) entry which is preliminary data.</text>
</comment>
<sequence>MFTAYTEPIKIAIIVFPFLALLISLPFFILQYRKYGRFLFIRAVVLYSFVFYLLCSYFLAILPLPSREAVAQLTTPKYELMLGKSLQDFLAQTVWRPTDIHTYLPALKQSVTLEPLFNLLFFFPLGVYLRYYFRFSLKKVVLISFLWSLFFETTQLTGLYFIYPRPYRLFDVNDLLHNTLGGVIGYFSAPLVMILFPTRKEMDQKSKELGNIVTYPRRFIAFLIDWGIIYIVRTVLAVFLHVLHLTANESWTTSYWTYLITIIIYFIGCTYVTKGYTIGKKLVKIRVVDTTGEAPSFKDCLVRYGLLYGIYGSLAQVLVLLNPYIPTSEGMALVILLMLTLFLFLLQALFIGSIAWAIFKKERRLFYEKKSQTSEISMTNSETK</sequence>